<protein>
    <submittedName>
        <fullName evidence="2">Uncharacterized protein</fullName>
    </submittedName>
</protein>
<keyword evidence="3" id="KW-1185">Reference proteome</keyword>
<accession>A0A6H5GU03</accession>
<dbReference type="AlphaFoldDB" id="A0A6H5GU03"/>
<dbReference type="Proteomes" id="UP000479000">
    <property type="component" value="Unassembled WGS sequence"/>
</dbReference>
<feature type="region of interest" description="Disordered" evidence="1">
    <location>
        <begin position="42"/>
        <end position="65"/>
    </location>
</feature>
<feature type="non-terminal residue" evidence="2">
    <location>
        <position position="1"/>
    </location>
</feature>
<feature type="compositionally biased region" description="Basic residues" evidence="1">
    <location>
        <begin position="44"/>
        <end position="58"/>
    </location>
</feature>
<evidence type="ECO:0000313" key="2">
    <source>
        <dbReference type="EMBL" id="CAB0007895.1"/>
    </source>
</evidence>
<proteinExistence type="predicted"/>
<organism evidence="2 3">
    <name type="scientific">Nesidiocoris tenuis</name>
    <dbReference type="NCBI Taxonomy" id="355587"/>
    <lineage>
        <taxon>Eukaryota</taxon>
        <taxon>Metazoa</taxon>
        <taxon>Ecdysozoa</taxon>
        <taxon>Arthropoda</taxon>
        <taxon>Hexapoda</taxon>
        <taxon>Insecta</taxon>
        <taxon>Pterygota</taxon>
        <taxon>Neoptera</taxon>
        <taxon>Paraneoptera</taxon>
        <taxon>Hemiptera</taxon>
        <taxon>Heteroptera</taxon>
        <taxon>Panheteroptera</taxon>
        <taxon>Cimicomorpha</taxon>
        <taxon>Miridae</taxon>
        <taxon>Dicyphina</taxon>
        <taxon>Nesidiocoris</taxon>
    </lineage>
</organism>
<name>A0A6H5GU03_9HEMI</name>
<evidence type="ECO:0000256" key="1">
    <source>
        <dbReference type="SAM" id="MobiDB-lite"/>
    </source>
</evidence>
<dbReference type="EMBL" id="CADCXU010019745">
    <property type="protein sequence ID" value="CAB0007895.1"/>
    <property type="molecule type" value="Genomic_DNA"/>
</dbReference>
<evidence type="ECO:0000313" key="3">
    <source>
        <dbReference type="Proteomes" id="UP000479000"/>
    </source>
</evidence>
<gene>
    <name evidence="2" type="ORF">NTEN_LOCUS13141</name>
</gene>
<sequence length="65" mass="7321">VIDVMTANNTKRSKASQLRFDGEITGLERTVKFNSFNCLPLRSPGRRNTNRSHPKFKGSHSLSNC</sequence>
<reference evidence="2 3" key="1">
    <citation type="submission" date="2020-02" db="EMBL/GenBank/DDBJ databases">
        <authorList>
            <person name="Ferguson B K."/>
        </authorList>
    </citation>
    <scope>NUCLEOTIDE SEQUENCE [LARGE SCALE GENOMIC DNA]</scope>
</reference>